<feature type="signal peptide" evidence="2">
    <location>
        <begin position="1"/>
        <end position="18"/>
    </location>
</feature>
<keyword evidence="2" id="KW-0732">Signal</keyword>
<evidence type="ECO:0000256" key="2">
    <source>
        <dbReference type="SAM" id="SignalP"/>
    </source>
</evidence>
<organism evidence="3 4">
    <name type="scientific">Nocardiopsis mwathae</name>
    <dbReference type="NCBI Taxonomy" id="1472723"/>
    <lineage>
        <taxon>Bacteria</taxon>
        <taxon>Bacillati</taxon>
        <taxon>Actinomycetota</taxon>
        <taxon>Actinomycetes</taxon>
        <taxon>Streptosporangiales</taxon>
        <taxon>Nocardiopsidaceae</taxon>
        <taxon>Nocardiopsis</taxon>
    </lineage>
</organism>
<gene>
    <name evidence="3" type="ORF">HNR23_000702</name>
</gene>
<accession>A0A7X0D3W2</accession>
<dbReference type="EMBL" id="JACHDS010000001">
    <property type="protein sequence ID" value="MBB6170642.1"/>
    <property type="molecule type" value="Genomic_DNA"/>
</dbReference>
<dbReference type="RefSeq" id="WP_184073413.1">
    <property type="nucleotide sequence ID" value="NZ_JACHDS010000001.1"/>
</dbReference>
<comment type="caution">
    <text evidence="3">The sequence shown here is derived from an EMBL/GenBank/DDBJ whole genome shotgun (WGS) entry which is preliminary data.</text>
</comment>
<evidence type="ECO:0000313" key="4">
    <source>
        <dbReference type="Proteomes" id="UP000546642"/>
    </source>
</evidence>
<feature type="chain" id="PRO_5038885571" description="Lipoprotein" evidence="2">
    <location>
        <begin position="19"/>
        <end position="195"/>
    </location>
</feature>
<feature type="region of interest" description="Disordered" evidence="1">
    <location>
        <begin position="16"/>
        <end position="56"/>
    </location>
</feature>
<evidence type="ECO:0008006" key="5">
    <source>
        <dbReference type="Google" id="ProtNLM"/>
    </source>
</evidence>
<name>A0A7X0D3W2_9ACTN</name>
<keyword evidence="4" id="KW-1185">Reference proteome</keyword>
<reference evidence="3 4" key="1">
    <citation type="submission" date="2020-08" db="EMBL/GenBank/DDBJ databases">
        <title>Sequencing the genomes of 1000 actinobacteria strains.</title>
        <authorList>
            <person name="Klenk H.-P."/>
        </authorList>
    </citation>
    <scope>NUCLEOTIDE SEQUENCE [LARGE SCALE GENOMIC DNA]</scope>
    <source>
        <strain evidence="3 4">DSM 46659</strain>
    </source>
</reference>
<protein>
    <recommendedName>
        <fullName evidence="5">Lipoprotein</fullName>
    </recommendedName>
</protein>
<evidence type="ECO:0000313" key="3">
    <source>
        <dbReference type="EMBL" id="MBB6170642.1"/>
    </source>
</evidence>
<feature type="compositionally biased region" description="Basic and acidic residues" evidence="1">
    <location>
        <begin position="29"/>
        <end position="42"/>
    </location>
</feature>
<proteinExistence type="predicted"/>
<dbReference type="AlphaFoldDB" id="A0A7X0D3W2"/>
<dbReference type="Proteomes" id="UP000546642">
    <property type="component" value="Unassembled WGS sequence"/>
</dbReference>
<evidence type="ECO:0000256" key="1">
    <source>
        <dbReference type="SAM" id="MobiDB-lite"/>
    </source>
</evidence>
<sequence length="195" mass="20548">MASALMAALLFASGCGGGADEADSGTTTQREDAGDTENREASGDEITVGALTFTPPPGMVTYEPKNDTPASLTLTTEDYDPDTYDGNPPAIHVFEEDTDPVFGGHIMISGQIKAFDPDAEFTTDEDVEVPGAVNAALMKSAYTADDGHATVQWDLMIGGEEEGQHFVLRYGGHDDEFDEQVAETMMASARVGEGG</sequence>